<accession>A0A5B8EF26</accession>
<evidence type="ECO:0000313" key="2">
    <source>
        <dbReference type="Proteomes" id="UP000312326"/>
    </source>
</evidence>
<reference evidence="1 2" key="1">
    <citation type="submission" date="2018-06" db="EMBL/GenBank/DDBJ databases">
        <title>Complete genome sequnece of Lactobacillus amylovorus PMRA3.</title>
        <authorList>
            <person name="Nam Y.-D."/>
            <person name="Chung W.-H."/>
            <person name="Park Y.S."/>
            <person name="Kang J."/>
        </authorList>
    </citation>
    <scope>NUCLEOTIDE SEQUENCE [LARGE SCALE GENOMIC DNA]</scope>
    <source>
        <strain evidence="1 2">PMRA3</strain>
    </source>
</reference>
<protein>
    <submittedName>
        <fullName evidence="1">Uncharacterized protein</fullName>
    </submittedName>
</protein>
<organism evidence="1 2">
    <name type="scientific">Lactobacillus amylovorus</name>
    <dbReference type="NCBI Taxonomy" id="1604"/>
    <lineage>
        <taxon>Bacteria</taxon>
        <taxon>Bacillati</taxon>
        <taxon>Bacillota</taxon>
        <taxon>Bacilli</taxon>
        <taxon>Lactobacillales</taxon>
        <taxon>Lactobacillaceae</taxon>
        <taxon>Lactobacillus</taxon>
    </lineage>
</organism>
<dbReference type="RefSeq" id="WP_139962217.1">
    <property type="nucleotide sequence ID" value="NZ_CP029754.1"/>
</dbReference>
<dbReference type="AlphaFoldDB" id="A0A5B8EF26"/>
<evidence type="ECO:0000313" key="1">
    <source>
        <dbReference type="EMBL" id="QDD70186.1"/>
    </source>
</evidence>
<name>A0A5B8EF26_LACAM</name>
<sequence length="205" mass="22955">MKISVSEEVKDNAKWRLGDVIADNSYSELYLIVKDNNGDIVAMALDKQDSSAYRTEDPWYGPSDSIDDLEADFAVDGDMVHKVNARLDIEKPVIDEEEEKKMMIETGITSEGDWNIGDVIVNDKKQGIALIVKDNDGMYCAMDIDGLDKSVTTYSTEDNAVYYCRCQGYFNKLGMMQSLFASEGWHKAKAVLKVHSNIELGGKEK</sequence>
<dbReference type="EMBL" id="CP029754">
    <property type="protein sequence ID" value="QDD70186.1"/>
    <property type="molecule type" value="Genomic_DNA"/>
</dbReference>
<dbReference type="Proteomes" id="UP000312326">
    <property type="component" value="Chromosome"/>
</dbReference>
<proteinExistence type="predicted"/>
<gene>
    <name evidence="1" type="ORF">DM298_04315</name>
</gene>